<dbReference type="InterPro" id="IPR037401">
    <property type="entry name" value="SnoaL-like"/>
</dbReference>
<dbReference type="SUPFAM" id="SSF54427">
    <property type="entry name" value="NTF2-like"/>
    <property type="match status" value="1"/>
</dbReference>
<dbReference type="InterPro" id="IPR032710">
    <property type="entry name" value="NTF2-like_dom_sf"/>
</dbReference>
<comment type="caution">
    <text evidence="2">The sequence shown here is derived from an EMBL/GenBank/DDBJ whole genome shotgun (WGS) entry which is preliminary data.</text>
</comment>
<reference evidence="2" key="1">
    <citation type="submission" date="2021-01" db="EMBL/GenBank/DDBJ databases">
        <title>Whole genome shotgun sequence of Actinocatenispora rupis NBRC 107355.</title>
        <authorList>
            <person name="Komaki H."/>
            <person name="Tamura T."/>
        </authorList>
    </citation>
    <scope>NUCLEOTIDE SEQUENCE</scope>
    <source>
        <strain evidence="2">NBRC 107355</strain>
    </source>
</reference>
<accession>A0A8J3J6R1</accession>
<evidence type="ECO:0000259" key="1">
    <source>
        <dbReference type="Pfam" id="PF12680"/>
    </source>
</evidence>
<proteinExistence type="predicted"/>
<evidence type="ECO:0000313" key="3">
    <source>
        <dbReference type="Proteomes" id="UP000612808"/>
    </source>
</evidence>
<keyword evidence="3" id="KW-1185">Reference proteome</keyword>
<dbReference type="Pfam" id="PF12680">
    <property type="entry name" value="SnoaL_2"/>
    <property type="match status" value="1"/>
</dbReference>
<dbReference type="EMBL" id="BOMB01000021">
    <property type="protein sequence ID" value="GID12992.1"/>
    <property type="molecule type" value="Genomic_DNA"/>
</dbReference>
<dbReference type="Proteomes" id="UP000612808">
    <property type="component" value="Unassembled WGS sequence"/>
</dbReference>
<evidence type="ECO:0000313" key="2">
    <source>
        <dbReference type="EMBL" id="GID12992.1"/>
    </source>
</evidence>
<organism evidence="2 3">
    <name type="scientific">Actinocatenispora rupis</name>
    <dbReference type="NCBI Taxonomy" id="519421"/>
    <lineage>
        <taxon>Bacteria</taxon>
        <taxon>Bacillati</taxon>
        <taxon>Actinomycetota</taxon>
        <taxon>Actinomycetes</taxon>
        <taxon>Micromonosporales</taxon>
        <taxon>Micromonosporaceae</taxon>
        <taxon>Actinocatenispora</taxon>
    </lineage>
</organism>
<feature type="domain" description="SnoaL-like" evidence="1">
    <location>
        <begin position="8"/>
        <end position="102"/>
    </location>
</feature>
<sequence>MTDHRHTVRAYWASAEARDWDTFATLLAETVRYEMPQTGERITGRGTYLRFNREYPGDWHIVPLDVLVDGGRAVSRVECTVDGGTQQAVSFFEFDDAGLISRVVDFWPEPYEPPAGREHLVDRD</sequence>
<name>A0A8J3J6R1_9ACTN</name>
<gene>
    <name evidence="2" type="ORF">Aru02nite_38810</name>
</gene>
<protein>
    <submittedName>
        <fullName evidence="2">Polyketide cyclase</fullName>
    </submittedName>
</protein>
<dbReference type="Gene3D" id="3.10.450.50">
    <property type="match status" value="1"/>
</dbReference>
<dbReference type="RefSeq" id="WP_203659540.1">
    <property type="nucleotide sequence ID" value="NZ_BAAAZM010000008.1"/>
</dbReference>
<dbReference type="AlphaFoldDB" id="A0A8J3J6R1"/>